<evidence type="ECO:0000313" key="2">
    <source>
        <dbReference type="EMBL" id="KAF1997651.1"/>
    </source>
</evidence>
<feature type="region of interest" description="Disordered" evidence="1">
    <location>
        <begin position="1"/>
        <end position="93"/>
    </location>
</feature>
<feature type="compositionally biased region" description="Basic and acidic residues" evidence="1">
    <location>
        <begin position="15"/>
        <end position="26"/>
    </location>
</feature>
<name>A0A6A5WBY8_9PLEO</name>
<keyword evidence="3" id="KW-1185">Reference proteome</keyword>
<feature type="compositionally biased region" description="Gly residues" evidence="1">
    <location>
        <begin position="43"/>
        <end position="59"/>
    </location>
</feature>
<reference evidence="2" key="1">
    <citation type="journal article" date="2020" name="Stud. Mycol.">
        <title>101 Dothideomycetes genomes: a test case for predicting lifestyles and emergence of pathogens.</title>
        <authorList>
            <person name="Haridas S."/>
            <person name="Albert R."/>
            <person name="Binder M."/>
            <person name="Bloem J."/>
            <person name="Labutti K."/>
            <person name="Salamov A."/>
            <person name="Andreopoulos B."/>
            <person name="Baker S."/>
            <person name="Barry K."/>
            <person name="Bills G."/>
            <person name="Bluhm B."/>
            <person name="Cannon C."/>
            <person name="Castanera R."/>
            <person name="Culley D."/>
            <person name="Daum C."/>
            <person name="Ezra D."/>
            <person name="Gonzalez J."/>
            <person name="Henrissat B."/>
            <person name="Kuo A."/>
            <person name="Liang C."/>
            <person name="Lipzen A."/>
            <person name="Lutzoni F."/>
            <person name="Magnuson J."/>
            <person name="Mondo S."/>
            <person name="Nolan M."/>
            <person name="Ohm R."/>
            <person name="Pangilinan J."/>
            <person name="Park H.-J."/>
            <person name="Ramirez L."/>
            <person name="Alfaro M."/>
            <person name="Sun H."/>
            <person name="Tritt A."/>
            <person name="Yoshinaga Y."/>
            <person name="Zwiers L.-H."/>
            <person name="Turgeon B."/>
            <person name="Goodwin S."/>
            <person name="Spatafora J."/>
            <person name="Crous P."/>
            <person name="Grigoriev I."/>
        </authorList>
    </citation>
    <scope>NUCLEOTIDE SEQUENCE</scope>
    <source>
        <strain evidence="2">CBS 123094</strain>
    </source>
</reference>
<organism evidence="2 3">
    <name type="scientific">Amniculicola lignicola CBS 123094</name>
    <dbReference type="NCBI Taxonomy" id="1392246"/>
    <lineage>
        <taxon>Eukaryota</taxon>
        <taxon>Fungi</taxon>
        <taxon>Dikarya</taxon>
        <taxon>Ascomycota</taxon>
        <taxon>Pezizomycotina</taxon>
        <taxon>Dothideomycetes</taxon>
        <taxon>Pleosporomycetidae</taxon>
        <taxon>Pleosporales</taxon>
        <taxon>Amniculicolaceae</taxon>
        <taxon>Amniculicola</taxon>
    </lineage>
</organism>
<evidence type="ECO:0000256" key="1">
    <source>
        <dbReference type="SAM" id="MobiDB-lite"/>
    </source>
</evidence>
<dbReference type="Proteomes" id="UP000799779">
    <property type="component" value="Unassembled WGS sequence"/>
</dbReference>
<sequence>MGFGLKAYIRKKGRREQQQQGEKHGEQQTGQQIGHLNTNVGSGNAGAGKSGGKGAGKGAGSAPLPRNGPAPVSDGVVGREGEGEGKREKEATPYPPIDLIVDLIVDLIDTMPKATESTAILQHQTNWENWFFLV</sequence>
<dbReference type="AlphaFoldDB" id="A0A6A5WBY8"/>
<protein>
    <submittedName>
        <fullName evidence="2">Uncharacterized protein</fullName>
    </submittedName>
</protein>
<feature type="compositionally biased region" description="Basic and acidic residues" evidence="1">
    <location>
        <begin position="77"/>
        <end position="91"/>
    </location>
</feature>
<proteinExistence type="predicted"/>
<evidence type="ECO:0000313" key="3">
    <source>
        <dbReference type="Proteomes" id="UP000799779"/>
    </source>
</evidence>
<accession>A0A6A5WBY8</accession>
<dbReference type="EMBL" id="ML977611">
    <property type="protein sequence ID" value="KAF1997651.1"/>
    <property type="molecule type" value="Genomic_DNA"/>
</dbReference>
<gene>
    <name evidence="2" type="ORF">P154DRAFT_622351</name>
</gene>